<dbReference type="PANTHER" id="PTHR48050">
    <property type="entry name" value="STEROL 3-BETA-GLUCOSYLTRANSFERASE"/>
    <property type="match status" value="1"/>
</dbReference>
<gene>
    <name evidence="2" type="ORF">N0V84_006984</name>
</gene>
<evidence type="ECO:0000313" key="3">
    <source>
        <dbReference type="Proteomes" id="UP001140502"/>
    </source>
</evidence>
<keyword evidence="3" id="KW-1185">Reference proteome</keyword>
<reference evidence="2" key="1">
    <citation type="submission" date="2022-10" db="EMBL/GenBank/DDBJ databases">
        <title>Tapping the CABI collections for fungal endophytes: first genome assemblies for Collariella, Neodidymelliopsis, Ascochyta clinopodiicola, Didymella pomorum, Didymosphaeria variabile, Neocosmospora piperis and Neocucurbitaria cava.</title>
        <authorList>
            <person name="Hill R."/>
        </authorList>
    </citation>
    <scope>NUCLEOTIDE SEQUENCE</scope>
    <source>
        <strain evidence="2">IMI 366586</strain>
    </source>
</reference>
<evidence type="ECO:0000256" key="1">
    <source>
        <dbReference type="SAM" id="MobiDB-lite"/>
    </source>
</evidence>
<sequence>MPHDWLFDRVSTECHHGGADTCSTGIKAGRPTVVVPFFGDQSFWGAMVSRAGAGPEPIPHAELTAEKLAAAIRYRLLPETQAKTQELGARIRDVAGTAEGCRSFHRWLQSHKLVCDTALERCAAWKVKGTAVKLSPFSAAVLVRAGELEYSDLNLSVEYSTEEQPSDPFSATTAAIMRDMSSIAAGIATSPREVIKVTQASDKRGKSPSPRSSLNAQEPPNAPGSSEMHASQQLHSASGDDYIIASRIQQVRSGDDSMSTLHCTPRPSQQLAISPSRGINGEHPIVLEYRPERVSNVSHVHDALEPPQVVQVNEVWAVDASRGGDKCWVVSQLKE</sequence>
<dbReference type="EMBL" id="JAPEUR010000146">
    <property type="protein sequence ID" value="KAJ4318159.1"/>
    <property type="molecule type" value="Genomic_DNA"/>
</dbReference>
<dbReference type="Gene3D" id="3.40.50.2000">
    <property type="entry name" value="Glycogen Phosphorylase B"/>
    <property type="match status" value="1"/>
</dbReference>
<protein>
    <submittedName>
        <fullName evidence="2">Uncharacterized protein</fullName>
    </submittedName>
</protein>
<dbReference type="OrthoDB" id="5835829at2759"/>
<feature type="region of interest" description="Disordered" evidence="1">
    <location>
        <begin position="198"/>
        <end position="236"/>
    </location>
</feature>
<evidence type="ECO:0000313" key="2">
    <source>
        <dbReference type="EMBL" id="KAJ4318159.1"/>
    </source>
</evidence>
<dbReference type="Proteomes" id="UP001140502">
    <property type="component" value="Unassembled WGS sequence"/>
</dbReference>
<accession>A0A9W9BN05</accession>
<dbReference type="SUPFAM" id="SSF53756">
    <property type="entry name" value="UDP-Glycosyltransferase/glycogen phosphorylase"/>
    <property type="match status" value="1"/>
</dbReference>
<organism evidence="2 3">
    <name type="scientific">Fusarium piperis</name>
    <dbReference type="NCBI Taxonomy" id="1435070"/>
    <lineage>
        <taxon>Eukaryota</taxon>
        <taxon>Fungi</taxon>
        <taxon>Dikarya</taxon>
        <taxon>Ascomycota</taxon>
        <taxon>Pezizomycotina</taxon>
        <taxon>Sordariomycetes</taxon>
        <taxon>Hypocreomycetidae</taxon>
        <taxon>Hypocreales</taxon>
        <taxon>Nectriaceae</taxon>
        <taxon>Fusarium</taxon>
        <taxon>Fusarium solani species complex</taxon>
    </lineage>
</organism>
<name>A0A9W9BN05_9HYPO</name>
<dbReference type="AlphaFoldDB" id="A0A9W9BN05"/>
<comment type="caution">
    <text evidence="2">The sequence shown here is derived from an EMBL/GenBank/DDBJ whole genome shotgun (WGS) entry which is preliminary data.</text>
</comment>
<feature type="compositionally biased region" description="Polar residues" evidence="1">
    <location>
        <begin position="209"/>
        <end position="218"/>
    </location>
</feature>
<proteinExistence type="predicted"/>
<dbReference type="InterPro" id="IPR050426">
    <property type="entry name" value="Glycosyltransferase_28"/>
</dbReference>
<dbReference type="PANTHER" id="PTHR48050:SF13">
    <property type="entry name" value="STEROL 3-BETA-GLUCOSYLTRANSFERASE UGT80A2"/>
    <property type="match status" value="1"/>
</dbReference>